<feature type="active site" description="Nucleophile" evidence="6">
    <location>
        <position position="144"/>
    </location>
</feature>
<dbReference type="PANTHER" id="PTHR36699">
    <property type="entry name" value="LD-TRANSPEPTIDASE"/>
    <property type="match status" value="1"/>
</dbReference>
<dbReference type="GO" id="GO:0009252">
    <property type="term" value="P:peptidoglycan biosynthetic process"/>
    <property type="evidence" value="ECO:0007669"/>
    <property type="project" value="UniProtKB-UniPathway"/>
</dbReference>
<dbReference type="EMBL" id="MFFM01000026">
    <property type="protein sequence ID" value="OGF13079.1"/>
    <property type="molecule type" value="Genomic_DNA"/>
</dbReference>
<dbReference type="GO" id="GO:0008360">
    <property type="term" value="P:regulation of cell shape"/>
    <property type="evidence" value="ECO:0007669"/>
    <property type="project" value="UniProtKB-UniRule"/>
</dbReference>
<feature type="active site" description="Proton donor/acceptor" evidence="6">
    <location>
        <position position="136"/>
    </location>
</feature>
<organism evidence="8 9">
    <name type="scientific">Candidatus Edwardsbacteria bacterium GWF2_54_11</name>
    <dbReference type="NCBI Taxonomy" id="1817851"/>
    <lineage>
        <taxon>Bacteria</taxon>
        <taxon>Candidatus Edwardsiibacteriota</taxon>
    </lineage>
</organism>
<dbReference type="Pfam" id="PF03734">
    <property type="entry name" value="YkuD"/>
    <property type="match status" value="1"/>
</dbReference>
<evidence type="ECO:0000256" key="6">
    <source>
        <dbReference type="PROSITE-ProRule" id="PRU01373"/>
    </source>
</evidence>
<accession>A0A1F5RF97</accession>
<dbReference type="GO" id="GO:0071555">
    <property type="term" value="P:cell wall organization"/>
    <property type="evidence" value="ECO:0007669"/>
    <property type="project" value="UniProtKB-UniRule"/>
</dbReference>
<evidence type="ECO:0000313" key="8">
    <source>
        <dbReference type="EMBL" id="OGF13079.1"/>
    </source>
</evidence>
<dbReference type="PANTHER" id="PTHR36699:SF1">
    <property type="entry name" value="L,D-TRANSPEPTIDASE YAFK-RELATED"/>
    <property type="match status" value="1"/>
</dbReference>
<keyword evidence="4 6" id="KW-0573">Peptidoglycan synthesis</keyword>
<dbReference type="SUPFAM" id="SSF141523">
    <property type="entry name" value="L,D-transpeptidase catalytic domain-like"/>
    <property type="match status" value="1"/>
</dbReference>
<keyword evidence="3 6" id="KW-0133">Cell shape</keyword>
<evidence type="ECO:0000256" key="4">
    <source>
        <dbReference type="ARBA" id="ARBA00022984"/>
    </source>
</evidence>
<comment type="pathway">
    <text evidence="1 6">Cell wall biogenesis; peptidoglycan biosynthesis.</text>
</comment>
<dbReference type="AlphaFoldDB" id="A0A1F5RF97"/>
<dbReference type="PROSITE" id="PS52029">
    <property type="entry name" value="LD_TPASE"/>
    <property type="match status" value="1"/>
</dbReference>
<keyword evidence="2" id="KW-0808">Transferase</keyword>
<evidence type="ECO:0000256" key="1">
    <source>
        <dbReference type="ARBA" id="ARBA00004752"/>
    </source>
</evidence>
<dbReference type="InterPro" id="IPR005490">
    <property type="entry name" value="LD_TPept_cat_dom"/>
</dbReference>
<reference evidence="8 9" key="1">
    <citation type="journal article" date="2016" name="Nat. Commun.">
        <title>Thousands of microbial genomes shed light on interconnected biogeochemical processes in an aquifer system.</title>
        <authorList>
            <person name="Anantharaman K."/>
            <person name="Brown C.T."/>
            <person name="Hug L.A."/>
            <person name="Sharon I."/>
            <person name="Castelle C.J."/>
            <person name="Probst A.J."/>
            <person name="Thomas B.C."/>
            <person name="Singh A."/>
            <person name="Wilkins M.J."/>
            <person name="Karaoz U."/>
            <person name="Brodie E.L."/>
            <person name="Williams K.H."/>
            <person name="Hubbard S.S."/>
            <person name="Banfield J.F."/>
        </authorList>
    </citation>
    <scope>NUCLEOTIDE SEQUENCE [LARGE SCALE GENOMIC DNA]</scope>
</reference>
<evidence type="ECO:0000256" key="2">
    <source>
        <dbReference type="ARBA" id="ARBA00022679"/>
    </source>
</evidence>
<dbReference type="InterPro" id="IPR038063">
    <property type="entry name" value="Transpep_catalytic_dom"/>
</dbReference>
<dbReference type="Proteomes" id="UP000177230">
    <property type="component" value="Unassembled WGS sequence"/>
</dbReference>
<evidence type="ECO:0000256" key="5">
    <source>
        <dbReference type="ARBA" id="ARBA00023316"/>
    </source>
</evidence>
<proteinExistence type="predicted"/>
<evidence type="ECO:0000259" key="7">
    <source>
        <dbReference type="PROSITE" id="PS52029"/>
    </source>
</evidence>
<keyword evidence="5 6" id="KW-0961">Cell wall biogenesis/degradation</keyword>
<dbReference type="UniPathway" id="UPA00219"/>
<protein>
    <recommendedName>
        <fullName evidence="7">L,D-TPase catalytic domain-containing protein</fullName>
    </recommendedName>
</protein>
<evidence type="ECO:0000256" key="3">
    <source>
        <dbReference type="ARBA" id="ARBA00022960"/>
    </source>
</evidence>
<dbReference type="GO" id="GO:0016740">
    <property type="term" value="F:transferase activity"/>
    <property type="evidence" value="ECO:0007669"/>
    <property type="project" value="UniProtKB-KW"/>
</dbReference>
<sequence length="231" mass="25826">MAQPAFKQRQLQYPRVRAAFVEKEPLLKAKFSEKELAYPPANIFLRIFKNEKQVEVWVGSGQNGYQLAEIYDICSSSGGLGPKRARGDRQVPEGFYHISHFNPASSFHLSLGLSYPNRSDRILKKGSDPGGSIYIHGDCVTIGCIPITDDRIKELYVLAVEARAAGQARIPVHVFPARLDSLNFAALQREYAGDGALIGFWENLKTGYDRFQSSGRVPKVTIDNKGKYLFE</sequence>
<name>A0A1F5RF97_9BACT</name>
<feature type="domain" description="L,D-TPase catalytic" evidence="7">
    <location>
        <begin position="43"/>
        <end position="175"/>
    </location>
</feature>
<dbReference type="CDD" id="cd16913">
    <property type="entry name" value="YkuD_like"/>
    <property type="match status" value="1"/>
</dbReference>
<comment type="caution">
    <text evidence="8">The sequence shown here is derived from an EMBL/GenBank/DDBJ whole genome shotgun (WGS) entry which is preliminary data.</text>
</comment>
<gene>
    <name evidence="8" type="ORF">A2024_04685</name>
</gene>
<evidence type="ECO:0000313" key="9">
    <source>
        <dbReference type="Proteomes" id="UP000177230"/>
    </source>
</evidence>